<organism evidence="1 2">
    <name type="scientific">Anaerospora hongkongensis</name>
    <dbReference type="NCBI Taxonomy" id="244830"/>
    <lineage>
        <taxon>Bacteria</taxon>
        <taxon>Bacillati</taxon>
        <taxon>Bacillota</taxon>
        <taxon>Negativicutes</taxon>
        <taxon>Selenomonadales</taxon>
        <taxon>Sporomusaceae</taxon>
        <taxon>Anaerospora</taxon>
    </lineage>
</organism>
<dbReference type="OrthoDB" id="9838909at2"/>
<dbReference type="Proteomes" id="UP000295063">
    <property type="component" value="Unassembled WGS sequence"/>
</dbReference>
<dbReference type="RefSeq" id="WP_132079522.1">
    <property type="nucleotide sequence ID" value="NZ_DAIMLW010000003.1"/>
</dbReference>
<keyword evidence="2" id="KW-1185">Reference proteome</keyword>
<proteinExistence type="predicted"/>
<reference evidence="1 2" key="1">
    <citation type="submission" date="2019-03" db="EMBL/GenBank/DDBJ databases">
        <title>Genomic Encyclopedia of Type Strains, Phase IV (KMG-IV): sequencing the most valuable type-strain genomes for metagenomic binning, comparative biology and taxonomic classification.</title>
        <authorList>
            <person name="Goeker M."/>
        </authorList>
    </citation>
    <scope>NUCLEOTIDE SEQUENCE [LARGE SCALE GENOMIC DNA]</scope>
    <source>
        <strain evidence="1 2">DSM 15969</strain>
    </source>
</reference>
<comment type="caution">
    <text evidence="1">The sequence shown here is derived from an EMBL/GenBank/DDBJ whole genome shotgun (WGS) entry which is preliminary data.</text>
</comment>
<evidence type="ECO:0000313" key="1">
    <source>
        <dbReference type="EMBL" id="TCL37258.1"/>
    </source>
</evidence>
<evidence type="ECO:0000313" key="2">
    <source>
        <dbReference type="Proteomes" id="UP000295063"/>
    </source>
</evidence>
<dbReference type="AlphaFoldDB" id="A0A4R1PXB0"/>
<gene>
    <name evidence="1" type="ORF">EV210_106127</name>
</gene>
<name>A0A4R1PXB0_9FIRM</name>
<protein>
    <submittedName>
        <fullName evidence="1">Uncharacterized protein</fullName>
    </submittedName>
</protein>
<dbReference type="EMBL" id="SLUI01000006">
    <property type="protein sequence ID" value="TCL37258.1"/>
    <property type="molecule type" value="Genomic_DNA"/>
</dbReference>
<sequence length="88" mass="9902">MSKITLPAARSLNRRERKALKAAGADPQFRPDGATIAELNDRIVEFISKEIYHIDGPEYDEVPYADFIALADKTYRLTYALADDVKNS</sequence>
<accession>A0A4R1PXB0</accession>